<evidence type="ECO:0000313" key="4">
    <source>
        <dbReference type="Proteomes" id="UP001484097"/>
    </source>
</evidence>
<feature type="signal peptide" evidence="1">
    <location>
        <begin position="1"/>
        <end position="24"/>
    </location>
</feature>
<dbReference type="EMBL" id="JBDXMX010000003">
    <property type="protein sequence ID" value="MEO9247682.1"/>
    <property type="molecule type" value="Genomic_DNA"/>
</dbReference>
<evidence type="ECO:0000313" key="3">
    <source>
        <dbReference type="EMBL" id="MEO9247682.1"/>
    </source>
</evidence>
<sequence>MKKPLATLGTLVLAVGLATGLSAAAPPPAAASGPYNEPYCGITWGSLTKSAGTYSGAQITNARAGRHSCYDRMVIDLRGKVSGFDVRYASVYREGSGQYVPLSGAGDIRIVVRSAAYTSWGSPTYTPASWANAVNVRGFDTFRQVSYAGSFEGQTTFGLGVRARLPMRAFILDGPGTGSRLVVDVAHQW</sequence>
<feature type="chain" id="PRO_5045727928" description="AMIN-like domain-containing protein" evidence="1">
    <location>
        <begin position="25"/>
        <end position="189"/>
    </location>
</feature>
<reference evidence="3 4" key="1">
    <citation type="submission" date="2024-05" db="EMBL/GenBank/DDBJ databases">
        <authorList>
            <person name="Yi C."/>
        </authorList>
    </citation>
    <scope>NUCLEOTIDE SEQUENCE [LARGE SCALE GENOMIC DNA]</scope>
    <source>
        <strain evidence="3 4">XS13</strain>
    </source>
</reference>
<evidence type="ECO:0000256" key="1">
    <source>
        <dbReference type="SAM" id="SignalP"/>
    </source>
</evidence>
<gene>
    <name evidence="3" type="ORF">ABDK96_08325</name>
</gene>
<dbReference type="Proteomes" id="UP001484097">
    <property type="component" value="Unassembled WGS sequence"/>
</dbReference>
<keyword evidence="1" id="KW-0732">Signal</keyword>
<feature type="domain" description="AMIN-like" evidence="2">
    <location>
        <begin position="58"/>
        <end position="187"/>
    </location>
</feature>
<comment type="caution">
    <text evidence="3">The sequence shown here is derived from an EMBL/GenBank/DDBJ whole genome shotgun (WGS) entry which is preliminary data.</text>
</comment>
<dbReference type="InterPro" id="IPR056303">
    <property type="entry name" value="AMIN-like"/>
</dbReference>
<keyword evidence="4" id="KW-1185">Reference proteome</keyword>
<proteinExistence type="predicted"/>
<accession>A0ABV0IHQ8</accession>
<evidence type="ECO:0000259" key="2">
    <source>
        <dbReference type="Pfam" id="PF24837"/>
    </source>
</evidence>
<dbReference type="Pfam" id="PF24837">
    <property type="entry name" value="AMIN-like"/>
    <property type="match status" value="1"/>
</dbReference>
<protein>
    <recommendedName>
        <fullName evidence="2">AMIN-like domain-containing protein</fullName>
    </recommendedName>
</protein>
<organism evidence="3 4">
    <name type="scientific">Citricoccus nitrophenolicus</name>
    <dbReference type="NCBI Taxonomy" id="863575"/>
    <lineage>
        <taxon>Bacteria</taxon>
        <taxon>Bacillati</taxon>
        <taxon>Actinomycetota</taxon>
        <taxon>Actinomycetes</taxon>
        <taxon>Micrococcales</taxon>
        <taxon>Micrococcaceae</taxon>
        <taxon>Citricoccus</taxon>
    </lineage>
</organism>
<dbReference type="RefSeq" id="WP_347920345.1">
    <property type="nucleotide sequence ID" value="NZ_JBDXMX010000003.1"/>
</dbReference>
<name>A0ABV0IHQ8_9MICC</name>